<dbReference type="RefSeq" id="WP_218798506.1">
    <property type="nucleotide sequence ID" value="NZ_CP097161.1"/>
</dbReference>
<feature type="transmembrane region" description="Helical" evidence="1">
    <location>
        <begin position="57"/>
        <end position="75"/>
    </location>
</feature>
<accession>A0AA35UPQ0</accession>
<dbReference type="EMBL" id="OX458332">
    <property type="protein sequence ID" value="CAI8774941.1"/>
    <property type="molecule type" value="Genomic_DNA"/>
</dbReference>
<keyword evidence="1" id="KW-0812">Transmembrane</keyword>
<dbReference type="AlphaFoldDB" id="A0AA35UPQ0"/>
<evidence type="ECO:0000256" key="1">
    <source>
        <dbReference type="SAM" id="Phobius"/>
    </source>
</evidence>
<feature type="transmembrane region" description="Helical" evidence="1">
    <location>
        <begin position="211"/>
        <end position="234"/>
    </location>
</feature>
<dbReference type="Proteomes" id="UP001158598">
    <property type="component" value="Chromosome"/>
</dbReference>
<proteinExistence type="predicted"/>
<evidence type="ECO:0000313" key="2">
    <source>
        <dbReference type="EMBL" id="CAI8774941.1"/>
    </source>
</evidence>
<evidence type="ECO:0000313" key="3">
    <source>
        <dbReference type="Proteomes" id="UP001158598"/>
    </source>
</evidence>
<gene>
    <name evidence="2" type="ORF">MCNOR_1092</name>
</gene>
<feature type="transmembrane region" description="Helical" evidence="1">
    <location>
        <begin position="24"/>
        <end position="51"/>
    </location>
</feature>
<keyword evidence="1" id="KW-0472">Membrane</keyword>
<protein>
    <submittedName>
        <fullName evidence="2">Uncharacterized protein</fullName>
    </submittedName>
</protein>
<organism evidence="2 3">
    <name type="scientific">Methylococcus capsulatus</name>
    <dbReference type="NCBI Taxonomy" id="414"/>
    <lineage>
        <taxon>Bacteria</taxon>
        <taxon>Pseudomonadati</taxon>
        <taxon>Pseudomonadota</taxon>
        <taxon>Gammaproteobacteria</taxon>
        <taxon>Methylococcales</taxon>
        <taxon>Methylococcaceae</taxon>
        <taxon>Methylococcus</taxon>
    </lineage>
</organism>
<keyword evidence="1" id="KW-1133">Transmembrane helix</keyword>
<sequence>MWGFNLLSATRTLEKSMAFVLHRWLIYLGVGLAYIFGAIIGAGTTIGIGSLSSNPTAFAGTGAWIGMGVVGWILYKFRNGFLTGVQARNAALLGAEALREPVPKGKAQIDYARRRVAERLPPPPALSPLIAAIRSVASALPGWKEPAPQTLPQRWLLQAKGLLVTTETLTLLGYHFAQPANSFARSARDGLLLLAAHLPTILRNRLYLSGFGWLGCFAAFPVLLAAIQGILAGLPLDPGIWPYVFAFLLAWTIKAAFLDAIAMAAMLDLFLKLPAPENGSELSDALARDFPAFAGICAQTDI</sequence>
<name>A0AA35UPQ0_METCP</name>
<reference evidence="2" key="1">
    <citation type="submission" date="2023-03" db="EMBL/GenBank/DDBJ databases">
        <authorList>
            <person name="Pearce D."/>
        </authorList>
    </citation>
    <scope>NUCLEOTIDE SEQUENCE</scope>
    <source>
        <strain evidence="2">Mc</strain>
    </source>
</reference>
<feature type="transmembrane region" description="Helical" evidence="1">
    <location>
        <begin position="240"/>
        <end position="262"/>
    </location>
</feature>